<organism evidence="3 4">
    <name type="scientific">Pedobacter panaciterrae</name>
    <dbReference type="NCBI Taxonomy" id="363849"/>
    <lineage>
        <taxon>Bacteria</taxon>
        <taxon>Pseudomonadati</taxon>
        <taxon>Bacteroidota</taxon>
        <taxon>Sphingobacteriia</taxon>
        <taxon>Sphingobacteriales</taxon>
        <taxon>Sphingobacteriaceae</taxon>
        <taxon>Pedobacter</taxon>
    </lineage>
</organism>
<comment type="caution">
    <text evidence="3">The sequence shown here is derived from an EMBL/GenBank/DDBJ whole genome shotgun (WGS) entry which is preliminary data.</text>
</comment>
<gene>
    <name evidence="3" type="primary">ltrA</name>
    <name evidence="3" type="ORF">WAE58_04620</name>
</gene>
<proteinExistence type="inferred from homology"/>
<dbReference type="Gene3D" id="3.30.70.270">
    <property type="match status" value="1"/>
</dbReference>
<keyword evidence="4" id="KW-1185">Reference proteome</keyword>
<dbReference type="PROSITE" id="PS50878">
    <property type="entry name" value="RT_POL"/>
    <property type="match status" value="1"/>
</dbReference>
<dbReference type="Pfam" id="PF00078">
    <property type="entry name" value="RVT_1"/>
    <property type="match status" value="1"/>
</dbReference>
<dbReference type="InterPro" id="IPR013597">
    <property type="entry name" value="Mat_intron_G2"/>
</dbReference>
<evidence type="ECO:0000256" key="1">
    <source>
        <dbReference type="ARBA" id="ARBA00034120"/>
    </source>
</evidence>
<dbReference type="PANTHER" id="PTHR34047:SF8">
    <property type="entry name" value="PROTEIN YKFC"/>
    <property type="match status" value="1"/>
</dbReference>
<dbReference type="EMBL" id="JBBEUB010000001">
    <property type="protein sequence ID" value="MEJ2901691.1"/>
    <property type="molecule type" value="Genomic_DNA"/>
</dbReference>
<dbReference type="InterPro" id="IPR043128">
    <property type="entry name" value="Rev_trsase/Diguanyl_cyclase"/>
</dbReference>
<dbReference type="SUPFAM" id="SSF56672">
    <property type="entry name" value="DNA/RNA polymerases"/>
    <property type="match status" value="1"/>
</dbReference>
<keyword evidence="3" id="KW-0808">Transferase</keyword>
<dbReference type="InterPro" id="IPR000477">
    <property type="entry name" value="RT_dom"/>
</dbReference>
<evidence type="ECO:0000313" key="4">
    <source>
        <dbReference type="Proteomes" id="UP001378956"/>
    </source>
</evidence>
<reference evidence="3 4" key="1">
    <citation type="submission" date="2024-03" db="EMBL/GenBank/DDBJ databases">
        <title>Sequence of Lycoming College Course Isolates.</title>
        <authorList>
            <person name="Plotts O."/>
            <person name="Newman J."/>
        </authorList>
    </citation>
    <scope>NUCLEOTIDE SEQUENCE [LARGE SCALE GENOMIC DNA]</scope>
    <source>
        <strain evidence="3 4">CJB-3</strain>
    </source>
</reference>
<accession>A0ABU8NHG3</accession>
<dbReference type="GO" id="GO:0003964">
    <property type="term" value="F:RNA-directed DNA polymerase activity"/>
    <property type="evidence" value="ECO:0007669"/>
    <property type="project" value="UniProtKB-KW"/>
</dbReference>
<dbReference type="Proteomes" id="UP001378956">
    <property type="component" value="Unassembled WGS sequence"/>
</dbReference>
<dbReference type="InterPro" id="IPR043502">
    <property type="entry name" value="DNA/RNA_pol_sf"/>
</dbReference>
<dbReference type="InterPro" id="IPR030931">
    <property type="entry name" value="Group_II_RT_mat"/>
</dbReference>
<dbReference type="CDD" id="cd01651">
    <property type="entry name" value="RT_G2_intron"/>
    <property type="match status" value="1"/>
</dbReference>
<dbReference type="InterPro" id="IPR051083">
    <property type="entry name" value="GrpII_Intron_Splice-Mob/Def"/>
</dbReference>
<dbReference type="PANTHER" id="PTHR34047">
    <property type="entry name" value="NUCLEAR INTRON MATURASE 1, MITOCHONDRIAL-RELATED"/>
    <property type="match status" value="1"/>
</dbReference>
<keyword evidence="3" id="KW-0548">Nucleotidyltransferase</keyword>
<sequence length="439" mass="49954">MRKATSAESSISERPISYEPRRLAEWINPTGAKKVHSLVDKVYKQTNLHMAWLKVKENNGSGGVDNQTILDFEGNLTENLQRLHDELKNGTYKAEPVRQHKIPKAGQPGKFRKLGIPTIYDRVCQQALKNRLEPIFEATFDEASFGYRQGRSTKDALRKVWKELESGNCWIVDADLEDFFGTADHEKVLTLLNQQVSDGSVLKLVKQMLKAGCMTDVELVPTETGVPQGGVVSPLISNVLLTPFDKEMRRMGYSFTRYADDWIVTCKTLAEAQAALKFAGKVLTKLGVKLHPNKTRIVHVIKGFEFLGFKIKRGGGSLRLSPDKISGKTKAGMIYAYPKDQSIKGFMDKVRLRTKRKAGISTWQLVQDLNPLIRGWGIYYCKANVRKLFARLKGWIIRRIWSHRFKRWANTGWKKLPDKVLYEKYGLVKLTSLIPSLQR</sequence>
<keyword evidence="3" id="KW-0695">RNA-directed DNA polymerase</keyword>
<dbReference type="EC" id="2.7.7.49" evidence="3"/>
<dbReference type="RefSeq" id="WP_337715516.1">
    <property type="nucleotide sequence ID" value="NZ_JBBEUB010000001.1"/>
</dbReference>
<dbReference type="NCBIfam" id="TIGR04416">
    <property type="entry name" value="group_II_RT_mat"/>
    <property type="match status" value="1"/>
</dbReference>
<dbReference type="Pfam" id="PF08388">
    <property type="entry name" value="GIIM"/>
    <property type="match status" value="1"/>
</dbReference>
<name>A0ABU8NHG3_9SPHI</name>
<evidence type="ECO:0000313" key="3">
    <source>
        <dbReference type="EMBL" id="MEJ2901691.1"/>
    </source>
</evidence>
<comment type="similarity">
    <text evidence="1">Belongs to the bacterial reverse transcriptase family.</text>
</comment>
<protein>
    <submittedName>
        <fullName evidence="3">Group II intron reverse transcriptase/maturase</fullName>
        <ecNumber evidence="3">2.7.7.49</ecNumber>
    </submittedName>
</protein>
<evidence type="ECO:0000259" key="2">
    <source>
        <dbReference type="PROSITE" id="PS50878"/>
    </source>
</evidence>
<feature type="domain" description="Reverse transcriptase" evidence="2">
    <location>
        <begin position="83"/>
        <end position="311"/>
    </location>
</feature>